<evidence type="ECO:0000313" key="2">
    <source>
        <dbReference type="Proteomes" id="UP000623301"/>
    </source>
</evidence>
<organism evidence="1 2">
    <name type="scientific">Aureibaculum flavum</name>
    <dbReference type="NCBI Taxonomy" id="2795986"/>
    <lineage>
        <taxon>Bacteria</taxon>
        <taxon>Pseudomonadati</taxon>
        <taxon>Bacteroidota</taxon>
        <taxon>Flavobacteriia</taxon>
        <taxon>Flavobacteriales</taxon>
        <taxon>Flavobacteriaceae</taxon>
        <taxon>Aureibaculum</taxon>
    </lineage>
</organism>
<sequence length="97" mass="11334">MTKFYSIFICLLLIVYSCSIENEREQYAKIIIEKVEQFKTEQNRLPKNVSEIGLIELENSKAFYEKKTDSTYIVWFGLSLGESKTYNSTTKKWTKGG</sequence>
<keyword evidence="2" id="KW-1185">Reference proteome</keyword>
<name>A0ABS0WPI1_9FLAO</name>
<proteinExistence type="predicted"/>
<accession>A0ABS0WPI1</accession>
<evidence type="ECO:0000313" key="1">
    <source>
        <dbReference type="EMBL" id="MBJ2173778.1"/>
    </source>
</evidence>
<gene>
    <name evidence="1" type="ORF">JBL43_05980</name>
</gene>
<dbReference type="PROSITE" id="PS51257">
    <property type="entry name" value="PROKAR_LIPOPROTEIN"/>
    <property type="match status" value="1"/>
</dbReference>
<reference evidence="1 2" key="1">
    <citation type="submission" date="2020-12" db="EMBL/GenBank/DDBJ databases">
        <title>Aureibaculum luteum sp. nov. and Aureibaculum flavum sp. nov., novel members of the family Flavobacteriaceae isolated from Antarctic intertidal sediments.</title>
        <authorList>
            <person name="He X."/>
            <person name="Zhang X."/>
        </authorList>
    </citation>
    <scope>NUCLEOTIDE SEQUENCE [LARGE SCALE GENOMIC DNA]</scope>
    <source>
        <strain evidence="1 2">A20</strain>
    </source>
</reference>
<dbReference type="Proteomes" id="UP000623301">
    <property type="component" value="Unassembled WGS sequence"/>
</dbReference>
<comment type="caution">
    <text evidence="1">The sequence shown here is derived from an EMBL/GenBank/DDBJ whole genome shotgun (WGS) entry which is preliminary data.</text>
</comment>
<dbReference type="EMBL" id="JAEHFJ010000003">
    <property type="protein sequence ID" value="MBJ2173778.1"/>
    <property type="molecule type" value="Genomic_DNA"/>
</dbReference>
<dbReference type="RefSeq" id="WP_198840562.1">
    <property type="nucleotide sequence ID" value="NZ_JAEHFJ010000003.1"/>
</dbReference>
<protein>
    <submittedName>
        <fullName evidence="1">Uncharacterized protein</fullName>
    </submittedName>
</protein>